<reference evidence="11" key="1">
    <citation type="submission" date="2020-02" db="EMBL/GenBank/DDBJ databases">
        <title>Genomic and physiological characterization of two novel Nitrospinaceae genera.</title>
        <authorList>
            <person name="Mueller A.J."/>
            <person name="Jung M.-Y."/>
            <person name="Strachan C.R."/>
            <person name="Herbold C.W."/>
            <person name="Kirkegaard R.H."/>
            <person name="Daims H."/>
        </authorList>
    </citation>
    <scope>NUCLEOTIDE SEQUENCE [LARGE SCALE GENOMIC DNA]</scope>
</reference>
<name>A0A7T0C2Y6_9BACT</name>
<keyword evidence="6" id="KW-0902">Two-component regulatory system</keyword>
<dbReference type="InterPro" id="IPR050351">
    <property type="entry name" value="BphY/WalK/GraS-like"/>
</dbReference>
<dbReference type="SUPFAM" id="SSF47384">
    <property type="entry name" value="Homodimeric domain of signal transducing histidine kinase"/>
    <property type="match status" value="1"/>
</dbReference>
<dbReference type="PROSITE" id="PS50109">
    <property type="entry name" value="HIS_KIN"/>
    <property type="match status" value="1"/>
</dbReference>
<dbReference type="InterPro" id="IPR004358">
    <property type="entry name" value="Sig_transdc_His_kin-like_C"/>
</dbReference>
<proteinExistence type="predicted"/>
<feature type="transmembrane region" description="Helical" evidence="8">
    <location>
        <begin position="57"/>
        <end position="81"/>
    </location>
</feature>
<evidence type="ECO:0000256" key="5">
    <source>
        <dbReference type="ARBA" id="ARBA00022777"/>
    </source>
</evidence>
<dbReference type="AlphaFoldDB" id="A0A7T0C2Y6"/>
<dbReference type="InterPro" id="IPR003661">
    <property type="entry name" value="HisK_dim/P_dom"/>
</dbReference>
<dbReference type="PRINTS" id="PR00344">
    <property type="entry name" value="BCTRLSENSOR"/>
</dbReference>
<dbReference type="InterPro" id="IPR005467">
    <property type="entry name" value="His_kinase_dom"/>
</dbReference>
<dbReference type="FunFam" id="1.10.287.130:FF:000001">
    <property type="entry name" value="Two-component sensor histidine kinase"/>
    <property type="match status" value="1"/>
</dbReference>
<dbReference type="SMART" id="SM00388">
    <property type="entry name" value="HisKA"/>
    <property type="match status" value="1"/>
</dbReference>
<dbReference type="CDD" id="cd00075">
    <property type="entry name" value="HATPase"/>
    <property type="match status" value="1"/>
</dbReference>
<evidence type="ECO:0000256" key="1">
    <source>
        <dbReference type="ARBA" id="ARBA00000085"/>
    </source>
</evidence>
<evidence type="ECO:0000313" key="10">
    <source>
        <dbReference type="EMBL" id="QPJ65531.1"/>
    </source>
</evidence>
<evidence type="ECO:0000259" key="9">
    <source>
        <dbReference type="PROSITE" id="PS50109"/>
    </source>
</evidence>
<keyword evidence="3" id="KW-0597">Phosphoprotein</keyword>
<evidence type="ECO:0000256" key="3">
    <source>
        <dbReference type="ARBA" id="ARBA00022553"/>
    </source>
</evidence>
<accession>A0A7T0C2Y6</accession>
<feature type="transmembrane region" description="Helical" evidence="8">
    <location>
        <begin position="12"/>
        <end position="33"/>
    </location>
</feature>
<evidence type="ECO:0000256" key="4">
    <source>
        <dbReference type="ARBA" id="ARBA00022679"/>
    </source>
</evidence>
<dbReference type="InterPro" id="IPR036097">
    <property type="entry name" value="HisK_dim/P_sf"/>
</dbReference>
<dbReference type="Gene3D" id="1.10.287.130">
    <property type="match status" value="1"/>
</dbReference>
<keyword evidence="8" id="KW-1133">Transmembrane helix</keyword>
<gene>
    <name evidence="10" type="ORF">G3M78_09045</name>
</gene>
<keyword evidence="8" id="KW-0812">Transmembrane</keyword>
<dbReference type="Pfam" id="PF00512">
    <property type="entry name" value="HisKA"/>
    <property type="match status" value="1"/>
</dbReference>
<evidence type="ECO:0000313" key="11">
    <source>
        <dbReference type="Proteomes" id="UP000594464"/>
    </source>
</evidence>
<dbReference type="KEGG" id="nva:G3M78_09045"/>
<dbReference type="CDD" id="cd00082">
    <property type="entry name" value="HisKA"/>
    <property type="match status" value="1"/>
</dbReference>
<dbReference type="Pfam" id="PF02518">
    <property type="entry name" value="HATPase_c"/>
    <property type="match status" value="1"/>
</dbReference>
<dbReference type="PANTHER" id="PTHR45453:SF1">
    <property type="entry name" value="PHOSPHATE REGULON SENSOR PROTEIN PHOR"/>
    <property type="match status" value="1"/>
</dbReference>
<sequence>MNRLRALFHPIFVFVGIQVAWIILMGIWIYWYVKNNENFKEFAQKLRPELLDRDFDWVILAEGCFLMLIILAGVYVIFVYWTKQTRLNRLHSNFVSSVSHELKSPLASLQLYLETMKYREVSPEDRKEFIEMMLADTKRLSGLIDNILQSSKSDSKSMQLQFEPVPIREFLNDILGNFKRQFEDRRFEVSFNADNDFTLSLDKRAMRMVFNNLIGNALRYSNPGSAFNVRVYQKGKVCYIDFKDQGLGLDKKEAKKVFKKFYRVQKKDTHNIEGAGLGLFISKEIVRRHSGEIEVSSEGRGKGSTFTVILPIAVDLSSS</sequence>
<dbReference type="SUPFAM" id="SSF55874">
    <property type="entry name" value="ATPase domain of HSP90 chaperone/DNA topoisomerase II/histidine kinase"/>
    <property type="match status" value="1"/>
</dbReference>
<dbReference type="GO" id="GO:0004721">
    <property type="term" value="F:phosphoprotein phosphatase activity"/>
    <property type="evidence" value="ECO:0007669"/>
    <property type="project" value="TreeGrafter"/>
</dbReference>
<dbReference type="SMART" id="SM00387">
    <property type="entry name" value="HATPase_c"/>
    <property type="match status" value="1"/>
</dbReference>
<dbReference type="GO" id="GO:0005886">
    <property type="term" value="C:plasma membrane"/>
    <property type="evidence" value="ECO:0007669"/>
    <property type="project" value="TreeGrafter"/>
</dbReference>
<comment type="catalytic activity">
    <reaction evidence="1">
        <text>ATP + protein L-histidine = ADP + protein N-phospho-L-histidine.</text>
        <dbReference type="EC" id="2.7.13.3"/>
    </reaction>
</comment>
<keyword evidence="7 8" id="KW-0472">Membrane</keyword>
<dbReference type="InterPro" id="IPR003594">
    <property type="entry name" value="HATPase_dom"/>
</dbReference>
<protein>
    <recommendedName>
        <fullName evidence="2">histidine kinase</fullName>
        <ecNumber evidence="2">2.7.13.3</ecNumber>
    </recommendedName>
</protein>
<keyword evidence="4" id="KW-0808">Transferase</keyword>
<dbReference type="InterPro" id="IPR036890">
    <property type="entry name" value="HATPase_C_sf"/>
</dbReference>
<keyword evidence="5" id="KW-0418">Kinase</keyword>
<dbReference type="FunFam" id="3.30.565.10:FF:000006">
    <property type="entry name" value="Sensor histidine kinase WalK"/>
    <property type="match status" value="1"/>
</dbReference>
<evidence type="ECO:0000256" key="7">
    <source>
        <dbReference type="ARBA" id="ARBA00023136"/>
    </source>
</evidence>
<dbReference type="Gene3D" id="3.30.565.10">
    <property type="entry name" value="Histidine kinase-like ATPase, C-terminal domain"/>
    <property type="match status" value="1"/>
</dbReference>
<dbReference type="Proteomes" id="UP000594464">
    <property type="component" value="Chromosome"/>
</dbReference>
<dbReference type="GO" id="GO:0016036">
    <property type="term" value="P:cellular response to phosphate starvation"/>
    <property type="evidence" value="ECO:0007669"/>
    <property type="project" value="TreeGrafter"/>
</dbReference>
<dbReference type="GO" id="GO:0000155">
    <property type="term" value="F:phosphorelay sensor kinase activity"/>
    <property type="evidence" value="ECO:0007669"/>
    <property type="project" value="InterPro"/>
</dbReference>
<evidence type="ECO:0000256" key="6">
    <source>
        <dbReference type="ARBA" id="ARBA00023012"/>
    </source>
</evidence>
<dbReference type="PANTHER" id="PTHR45453">
    <property type="entry name" value="PHOSPHATE REGULON SENSOR PROTEIN PHOR"/>
    <property type="match status" value="1"/>
</dbReference>
<feature type="domain" description="Histidine kinase" evidence="9">
    <location>
        <begin position="97"/>
        <end position="314"/>
    </location>
</feature>
<dbReference type="EC" id="2.7.13.3" evidence="2"/>
<evidence type="ECO:0000256" key="2">
    <source>
        <dbReference type="ARBA" id="ARBA00012438"/>
    </source>
</evidence>
<organism evidence="10 11">
    <name type="scientific">Candidatus Nitrohelix vancouverensis</name>
    <dbReference type="NCBI Taxonomy" id="2705534"/>
    <lineage>
        <taxon>Bacteria</taxon>
        <taxon>Pseudomonadati</taxon>
        <taxon>Nitrospinota/Tectimicrobiota group</taxon>
        <taxon>Nitrospinota</taxon>
        <taxon>Nitrospinia</taxon>
        <taxon>Nitrospinales</taxon>
        <taxon>Nitrospinaceae</taxon>
        <taxon>Candidatus Nitrohelix</taxon>
    </lineage>
</organism>
<dbReference type="EMBL" id="CP048620">
    <property type="protein sequence ID" value="QPJ65531.1"/>
    <property type="molecule type" value="Genomic_DNA"/>
</dbReference>
<evidence type="ECO:0000256" key="8">
    <source>
        <dbReference type="SAM" id="Phobius"/>
    </source>
</evidence>